<protein>
    <submittedName>
        <fullName evidence="1">Uncharacterized protein</fullName>
    </submittedName>
</protein>
<dbReference type="STRING" id="1245526.SAMN05216580_2751"/>
<proteinExistence type="predicted"/>
<dbReference type="Proteomes" id="UP000243063">
    <property type="component" value="Chromosome I"/>
</dbReference>
<dbReference type="SUPFAM" id="SSF53098">
    <property type="entry name" value="Ribonuclease H-like"/>
    <property type="match status" value="1"/>
</dbReference>
<evidence type="ECO:0000313" key="2">
    <source>
        <dbReference type="Proteomes" id="UP000243063"/>
    </source>
</evidence>
<dbReference type="Gene3D" id="3.30.420.10">
    <property type="entry name" value="Ribonuclease H-like superfamily/Ribonuclease H"/>
    <property type="match status" value="1"/>
</dbReference>
<dbReference type="OrthoDB" id="6687915at2"/>
<sequence>MQAVYIDTEFTQLSAERRLISLGLVAAGGAEFYVELSDTWEEADCSDFVREIVLPQLQPQRHGLPAAEAARAAHAFLTGLGEIEIVGDALAWDWPLLVELLAPLGLPDNVCGHRQVDDPLAVLPSAAIPHHALYDARLLCALCEGRALPGE</sequence>
<dbReference type="InterPro" id="IPR036397">
    <property type="entry name" value="RNaseH_sf"/>
</dbReference>
<dbReference type="InterPro" id="IPR012337">
    <property type="entry name" value="RNaseH-like_sf"/>
</dbReference>
<reference evidence="2" key="1">
    <citation type="submission" date="2016-10" db="EMBL/GenBank/DDBJ databases">
        <authorList>
            <person name="Varghese N."/>
            <person name="Submissions S."/>
        </authorList>
    </citation>
    <scope>NUCLEOTIDE SEQUENCE [LARGE SCALE GENOMIC DNA]</scope>
    <source>
        <strain evidence="2">CCTCC 2012022</strain>
    </source>
</reference>
<dbReference type="EMBL" id="LT629780">
    <property type="protein sequence ID" value="SDU39625.1"/>
    <property type="molecule type" value="Genomic_DNA"/>
</dbReference>
<gene>
    <name evidence="1" type="ORF">SAMN05216580_2751</name>
</gene>
<keyword evidence="2" id="KW-1185">Reference proteome</keyword>
<dbReference type="RefSeq" id="WP_090215556.1">
    <property type="nucleotide sequence ID" value="NZ_LT629780.1"/>
</dbReference>
<dbReference type="AlphaFoldDB" id="A0A1H2I6Q2"/>
<organism evidence="1 2">
    <name type="scientific">Geopseudomonas guangdongensis</name>
    <dbReference type="NCBI Taxonomy" id="1245526"/>
    <lineage>
        <taxon>Bacteria</taxon>
        <taxon>Pseudomonadati</taxon>
        <taxon>Pseudomonadota</taxon>
        <taxon>Gammaproteobacteria</taxon>
        <taxon>Pseudomonadales</taxon>
        <taxon>Pseudomonadaceae</taxon>
        <taxon>Geopseudomonas</taxon>
    </lineage>
</organism>
<dbReference type="GO" id="GO:0003676">
    <property type="term" value="F:nucleic acid binding"/>
    <property type="evidence" value="ECO:0007669"/>
    <property type="project" value="InterPro"/>
</dbReference>
<name>A0A1H2I6Q2_9GAMM</name>
<accession>A0A1H2I6Q2</accession>
<evidence type="ECO:0000313" key="1">
    <source>
        <dbReference type="EMBL" id="SDU39625.1"/>
    </source>
</evidence>